<gene>
    <name evidence="2" type="ORF">HCU01_24910</name>
    <name evidence="3" type="ORF">SAMN05660971_03245</name>
</gene>
<sequence>MDTDNAWQIITTLASGVDPITGEIQPADSTLQHPDIVRALYVASMALQERLGNSSTRRAARPERAGAPWSDEEDLQLVQAFEEDIGPNDLADRHQRTRGAIHARLIRLGKIAPDSPDQE</sequence>
<dbReference type="EMBL" id="FRCA01000009">
    <property type="protein sequence ID" value="SHM54508.1"/>
    <property type="molecule type" value="Genomic_DNA"/>
</dbReference>
<dbReference type="AlphaFoldDB" id="A0A1M7JNC6"/>
<name>A0A1M7JNC6_9GAMM</name>
<dbReference type="Proteomes" id="UP000321726">
    <property type="component" value="Unassembled WGS sequence"/>
</dbReference>
<evidence type="ECO:0000256" key="1">
    <source>
        <dbReference type="SAM" id="MobiDB-lite"/>
    </source>
</evidence>
<dbReference type="RefSeq" id="WP_073436263.1">
    <property type="nucleotide sequence ID" value="NZ_BJXU01000094.1"/>
</dbReference>
<evidence type="ECO:0000313" key="4">
    <source>
        <dbReference type="Proteomes" id="UP000184123"/>
    </source>
</evidence>
<dbReference type="OrthoDB" id="6637817at2"/>
<evidence type="ECO:0000313" key="3">
    <source>
        <dbReference type="EMBL" id="SHM54508.1"/>
    </source>
</evidence>
<proteinExistence type="predicted"/>
<accession>A0A1M7JNC6</accession>
<feature type="region of interest" description="Disordered" evidence="1">
    <location>
        <begin position="51"/>
        <end position="73"/>
    </location>
</feature>
<reference evidence="3 4" key="1">
    <citation type="submission" date="2016-11" db="EMBL/GenBank/DDBJ databases">
        <authorList>
            <person name="Jaros S."/>
            <person name="Januszkiewicz K."/>
            <person name="Wedrychowicz H."/>
        </authorList>
    </citation>
    <scope>NUCLEOTIDE SEQUENCE [LARGE SCALE GENOMIC DNA]</scope>
    <source>
        <strain evidence="3 4">DSM 4740</strain>
    </source>
</reference>
<dbReference type="EMBL" id="BJXU01000094">
    <property type="protein sequence ID" value="GEN24542.1"/>
    <property type="molecule type" value="Genomic_DNA"/>
</dbReference>
<reference evidence="2 5" key="2">
    <citation type="submission" date="2019-07" db="EMBL/GenBank/DDBJ databases">
        <title>Whole genome shotgun sequence of Halomonas cupida NBRC 102219.</title>
        <authorList>
            <person name="Hosoyama A."/>
            <person name="Uohara A."/>
            <person name="Ohji S."/>
            <person name="Ichikawa N."/>
        </authorList>
    </citation>
    <scope>NUCLEOTIDE SEQUENCE [LARGE SCALE GENOMIC DNA]</scope>
    <source>
        <strain evidence="2 5">NBRC 102219</strain>
    </source>
</reference>
<evidence type="ECO:0000313" key="5">
    <source>
        <dbReference type="Proteomes" id="UP000321726"/>
    </source>
</evidence>
<dbReference type="STRING" id="44933.SAMN05660971_03245"/>
<keyword evidence="5" id="KW-1185">Reference proteome</keyword>
<organism evidence="3 4">
    <name type="scientific">Halomonas cupida</name>
    <dbReference type="NCBI Taxonomy" id="44933"/>
    <lineage>
        <taxon>Bacteria</taxon>
        <taxon>Pseudomonadati</taxon>
        <taxon>Pseudomonadota</taxon>
        <taxon>Gammaproteobacteria</taxon>
        <taxon>Oceanospirillales</taxon>
        <taxon>Halomonadaceae</taxon>
        <taxon>Halomonas</taxon>
    </lineage>
</organism>
<protein>
    <submittedName>
        <fullName evidence="3">Uncharacterized protein</fullName>
    </submittedName>
</protein>
<evidence type="ECO:0000313" key="2">
    <source>
        <dbReference type="EMBL" id="GEN24542.1"/>
    </source>
</evidence>
<dbReference type="Proteomes" id="UP000184123">
    <property type="component" value="Unassembled WGS sequence"/>
</dbReference>